<evidence type="ECO:0000256" key="1">
    <source>
        <dbReference type="SAM" id="MobiDB-lite"/>
    </source>
</evidence>
<sequence length="52" mass="6375">MYNSITTSSPSSIQRVRDRERERDIHTQIYRYISNIFVHSFAFLQRHKFDQV</sequence>
<organism evidence="2">
    <name type="scientific">Arion vulgaris</name>
    <dbReference type="NCBI Taxonomy" id="1028688"/>
    <lineage>
        <taxon>Eukaryota</taxon>
        <taxon>Metazoa</taxon>
        <taxon>Spiralia</taxon>
        <taxon>Lophotrochozoa</taxon>
        <taxon>Mollusca</taxon>
        <taxon>Gastropoda</taxon>
        <taxon>Heterobranchia</taxon>
        <taxon>Euthyneura</taxon>
        <taxon>Panpulmonata</taxon>
        <taxon>Eupulmonata</taxon>
        <taxon>Stylommatophora</taxon>
        <taxon>Helicina</taxon>
        <taxon>Arionoidea</taxon>
        <taxon>Arionidae</taxon>
        <taxon>Arion</taxon>
    </lineage>
</organism>
<reference evidence="2" key="1">
    <citation type="submission" date="2014-12" db="EMBL/GenBank/DDBJ databases">
        <title>Insight into the proteome of Arion vulgaris.</title>
        <authorList>
            <person name="Aradska J."/>
            <person name="Bulat T."/>
            <person name="Smidak R."/>
            <person name="Sarate P."/>
            <person name="Gangsoo J."/>
            <person name="Sialana F."/>
            <person name="Bilban M."/>
            <person name="Lubec G."/>
        </authorList>
    </citation>
    <scope>NUCLEOTIDE SEQUENCE</scope>
    <source>
        <tissue evidence="2">Skin</tissue>
    </source>
</reference>
<feature type="region of interest" description="Disordered" evidence="1">
    <location>
        <begin position="1"/>
        <end position="20"/>
    </location>
</feature>
<feature type="compositionally biased region" description="Polar residues" evidence="1">
    <location>
        <begin position="1"/>
        <end position="14"/>
    </location>
</feature>
<evidence type="ECO:0000313" key="2">
    <source>
        <dbReference type="EMBL" id="CEK84072.1"/>
    </source>
</evidence>
<name>A0A0B7ATX9_9EUPU</name>
<dbReference type="EMBL" id="HACG01037207">
    <property type="protein sequence ID" value="CEK84072.1"/>
    <property type="molecule type" value="Transcribed_RNA"/>
</dbReference>
<gene>
    <name evidence="2" type="primary">ORF140568</name>
</gene>
<proteinExistence type="predicted"/>
<accession>A0A0B7ATX9</accession>
<protein>
    <submittedName>
        <fullName evidence="2">Uncharacterized protein</fullName>
    </submittedName>
</protein>
<dbReference type="AlphaFoldDB" id="A0A0B7ATX9"/>